<dbReference type="EMBL" id="AUXX01000003">
    <property type="protein sequence ID" value="KZN69857.1"/>
    <property type="molecule type" value="Genomic_DNA"/>
</dbReference>
<dbReference type="Pfam" id="PF01734">
    <property type="entry name" value="Patatin"/>
    <property type="match status" value="1"/>
</dbReference>
<name>A0A167PAE0_9GAMM</name>
<dbReference type="GO" id="GO:0006629">
    <property type="term" value="P:lipid metabolic process"/>
    <property type="evidence" value="ECO:0007669"/>
    <property type="project" value="UniProtKB-KW"/>
</dbReference>
<dbReference type="InterPro" id="IPR016035">
    <property type="entry name" value="Acyl_Trfase/lysoPLipase"/>
</dbReference>
<dbReference type="SUPFAM" id="SSF52151">
    <property type="entry name" value="FabD/lysophospholipase-like"/>
    <property type="match status" value="1"/>
</dbReference>
<reference evidence="3 4" key="1">
    <citation type="submission" date="2013-07" db="EMBL/GenBank/DDBJ databases">
        <title>Comparative Genomic and Metabolomic Analysis of Twelve Strains of Pseudoalteromonas luteoviolacea.</title>
        <authorList>
            <person name="Vynne N.G."/>
            <person name="Mansson M."/>
            <person name="Gram L."/>
        </authorList>
    </citation>
    <scope>NUCLEOTIDE SEQUENCE [LARGE SCALE GENOMIC DNA]</scope>
    <source>
        <strain evidence="3 4">S4060-1</strain>
    </source>
</reference>
<dbReference type="Gene3D" id="3.40.1090.10">
    <property type="entry name" value="Cytosolic phospholipase A2 catalytic domain"/>
    <property type="match status" value="1"/>
</dbReference>
<evidence type="ECO:0000259" key="2">
    <source>
        <dbReference type="Pfam" id="PF01734"/>
    </source>
</evidence>
<keyword evidence="1" id="KW-0443">Lipid metabolism</keyword>
<comment type="caution">
    <text evidence="3">The sequence shown here is derived from an EMBL/GenBank/DDBJ whole genome shotgun (WGS) entry which is preliminary data.</text>
</comment>
<protein>
    <recommendedName>
        <fullName evidence="2">PNPLA domain-containing protein</fullName>
    </recommendedName>
</protein>
<evidence type="ECO:0000256" key="1">
    <source>
        <dbReference type="ARBA" id="ARBA00023098"/>
    </source>
</evidence>
<dbReference type="Proteomes" id="UP000076661">
    <property type="component" value="Unassembled WGS sequence"/>
</dbReference>
<sequence>MSKLTIILFVAGFMCACSNIRSVPYPTHFETLDQHAVNFIRDVPAISLKDYSPQSKRALQKMRDKEIMVSISGGGARAAAFSLGVLAELEYLGRWTTAPNDDNAVMEIDYFSTVSGGGWGAASYLADRIQSGTAKYSLNERLPDIEEKFLKFSSENDSCLTRGIEKHITTGIKLGQINTNTNSPQLPYLFINTTIEANQSPFIPSPKHINYYHVSDFYACDRGETHRVTKQGNLLPISYAVAMSGSVPGFHYSSAATNICNDPILFKSSFCSRGKNNLSDLVLVDGGVYDNYGFQSALEILNSAPSTNNKTLIVIDSNADTEIPFTNNSDPWNFSLGFGSLTKAGFPGKTSSFNRIFNMTAKAMGITPIVLDFYGAALTNEQLSRVQKLGLLEGLDILQEHAKNYVNCFAVDGSYLDTAELRSEYWSQDCTVNNFYRSGLIGKTTYKFDDYYFTLLEQLGRFVVRVNADKIHAAIYK</sequence>
<dbReference type="PATRIC" id="fig|1365257.3.peg.419"/>
<feature type="domain" description="PNPLA" evidence="2">
    <location>
        <begin position="70"/>
        <end position="297"/>
    </location>
</feature>
<dbReference type="InterPro" id="IPR002641">
    <property type="entry name" value="PNPLA_dom"/>
</dbReference>
<dbReference type="PROSITE" id="PS51257">
    <property type="entry name" value="PROKAR_LIPOPROTEIN"/>
    <property type="match status" value="1"/>
</dbReference>
<dbReference type="AlphaFoldDB" id="A0A167PAE0"/>
<dbReference type="RefSeq" id="WP_063379780.1">
    <property type="nucleotide sequence ID" value="NZ_AUXX01000003.1"/>
</dbReference>
<organism evidence="3 4">
    <name type="scientific">Pseudoalteromonas luteoviolacea S4060-1</name>
    <dbReference type="NCBI Taxonomy" id="1365257"/>
    <lineage>
        <taxon>Bacteria</taxon>
        <taxon>Pseudomonadati</taxon>
        <taxon>Pseudomonadota</taxon>
        <taxon>Gammaproteobacteria</taxon>
        <taxon>Alteromonadales</taxon>
        <taxon>Pseudoalteromonadaceae</taxon>
        <taxon>Pseudoalteromonas</taxon>
    </lineage>
</organism>
<proteinExistence type="predicted"/>
<accession>A0A167PAE0</accession>
<evidence type="ECO:0000313" key="4">
    <source>
        <dbReference type="Proteomes" id="UP000076661"/>
    </source>
</evidence>
<evidence type="ECO:0000313" key="3">
    <source>
        <dbReference type="EMBL" id="KZN69857.1"/>
    </source>
</evidence>
<gene>
    <name evidence="3" type="ORF">N478_10195</name>
</gene>